<dbReference type="Gene3D" id="2.170.270.10">
    <property type="entry name" value="SET domain"/>
    <property type="match status" value="1"/>
</dbReference>
<feature type="compositionally biased region" description="Acidic residues" evidence="8">
    <location>
        <begin position="463"/>
        <end position="484"/>
    </location>
</feature>
<evidence type="ECO:0000259" key="9">
    <source>
        <dbReference type="PROSITE" id="PS50280"/>
    </source>
</evidence>
<dbReference type="Pfam" id="PF00856">
    <property type="entry name" value="SET"/>
    <property type="match status" value="1"/>
</dbReference>
<feature type="region of interest" description="Disordered" evidence="8">
    <location>
        <begin position="456"/>
        <end position="520"/>
    </location>
</feature>
<keyword evidence="5" id="KW-0808">Transferase</keyword>
<evidence type="ECO:0000256" key="2">
    <source>
        <dbReference type="ARBA" id="ARBA00004286"/>
    </source>
</evidence>
<evidence type="ECO:0000313" key="13">
    <source>
        <dbReference type="Proteomes" id="UP000444721"/>
    </source>
</evidence>
<evidence type="ECO:0000256" key="3">
    <source>
        <dbReference type="ARBA" id="ARBA00022454"/>
    </source>
</evidence>
<evidence type="ECO:0000259" key="10">
    <source>
        <dbReference type="PROSITE" id="PS50868"/>
    </source>
</evidence>
<feature type="domain" description="AWS" evidence="11">
    <location>
        <begin position="267"/>
        <end position="311"/>
    </location>
</feature>
<dbReference type="SMART" id="SM00317">
    <property type="entry name" value="SET"/>
    <property type="match status" value="1"/>
</dbReference>
<evidence type="ECO:0000256" key="7">
    <source>
        <dbReference type="ARBA" id="ARBA00023242"/>
    </source>
</evidence>
<dbReference type="PROSITE" id="PS50280">
    <property type="entry name" value="SET"/>
    <property type="match status" value="1"/>
</dbReference>
<keyword evidence="13" id="KW-1185">Reference proteome</keyword>
<dbReference type="InterPro" id="IPR001214">
    <property type="entry name" value="SET_dom"/>
</dbReference>
<dbReference type="RefSeq" id="XP_044566791.1">
    <property type="nucleotide sequence ID" value="XM_044702403.1"/>
</dbReference>
<keyword evidence="3" id="KW-0158">Chromosome</keyword>
<dbReference type="EMBL" id="VFQX01000012">
    <property type="protein sequence ID" value="KAF0982078.1"/>
    <property type="molecule type" value="Genomic_DNA"/>
</dbReference>
<keyword evidence="7" id="KW-0539">Nucleus</keyword>
<feature type="compositionally biased region" description="Polar residues" evidence="8">
    <location>
        <begin position="160"/>
        <end position="174"/>
    </location>
</feature>
<evidence type="ECO:0000259" key="11">
    <source>
        <dbReference type="PROSITE" id="PS51215"/>
    </source>
</evidence>
<name>A0A6A5C8K7_NAEFO</name>
<reference evidence="12 13" key="1">
    <citation type="journal article" date="2019" name="Sci. Rep.">
        <title>Nanopore sequencing improves the draft genome of the human pathogenic amoeba Naegleria fowleri.</title>
        <authorList>
            <person name="Liechti N."/>
            <person name="Schurch N."/>
            <person name="Bruggmann R."/>
            <person name="Wittwer M."/>
        </authorList>
    </citation>
    <scope>NUCLEOTIDE SEQUENCE [LARGE SCALE GENOMIC DNA]</scope>
    <source>
        <strain evidence="12 13">ATCC 30894</strain>
    </source>
</reference>
<comment type="subcellular location">
    <subcellularLocation>
        <location evidence="2">Chromosome</location>
    </subcellularLocation>
    <subcellularLocation>
        <location evidence="1">Nucleus</location>
    </subcellularLocation>
</comment>
<dbReference type="GO" id="GO:0042054">
    <property type="term" value="F:histone methyltransferase activity"/>
    <property type="evidence" value="ECO:0007669"/>
    <property type="project" value="InterPro"/>
</dbReference>
<evidence type="ECO:0000256" key="5">
    <source>
        <dbReference type="ARBA" id="ARBA00022679"/>
    </source>
</evidence>
<dbReference type="Proteomes" id="UP000444721">
    <property type="component" value="Unassembled WGS sequence"/>
</dbReference>
<dbReference type="InterPro" id="IPR003616">
    <property type="entry name" value="Post-SET_dom"/>
</dbReference>
<dbReference type="GeneID" id="68119154"/>
<dbReference type="GO" id="GO:0005634">
    <property type="term" value="C:nucleus"/>
    <property type="evidence" value="ECO:0007669"/>
    <property type="project" value="UniProtKB-SubCell"/>
</dbReference>
<dbReference type="PANTHER" id="PTHR22884">
    <property type="entry name" value="SET DOMAIN PROTEINS"/>
    <property type="match status" value="1"/>
</dbReference>
<comment type="caution">
    <text evidence="12">The sequence shown here is derived from an EMBL/GenBank/DDBJ whole genome shotgun (WGS) entry which is preliminary data.</text>
</comment>
<feature type="region of interest" description="Disordered" evidence="8">
    <location>
        <begin position="156"/>
        <end position="210"/>
    </location>
</feature>
<feature type="domain" description="SET" evidence="9">
    <location>
        <begin position="313"/>
        <end position="430"/>
    </location>
</feature>
<protein>
    <recommendedName>
        <fullName evidence="14">Histone-lysine N-methyltransferase</fullName>
    </recommendedName>
</protein>
<evidence type="ECO:0000256" key="1">
    <source>
        <dbReference type="ARBA" id="ARBA00004123"/>
    </source>
</evidence>
<accession>A0A6A5C8K7</accession>
<dbReference type="VEuPathDB" id="AmoebaDB:FDP41_011939"/>
<evidence type="ECO:0008006" key="14">
    <source>
        <dbReference type="Google" id="ProtNLM"/>
    </source>
</evidence>
<evidence type="ECO:0000256" key="6">
    <source>
        <dbReference type="ARBA" id="ARBA00022691"/>
    </source>
</evidence>
<dbReference type="SUPFAM" id="SSF82199">
    <property type="entry name" value="SET domain"/>
    <property type="match status" value="1"/>
</dbReference>
<dbReference type="GO" id="GO:0005694">
    <property type="term" value="C:chromosome"/>
    <property type="evidence" value="ECO:0007669"/>
    <property type="project" value="UniProtKB-SubCell"/>
</dbReference>
<dbReference type="InterPro" id="IPR006560">
    <property type="entry name" value="AWS_dom"/>
</dbReference>
<feature type="compositionally biased region" description="Low complexity" evidence="8">
    <location>
        <begin position="175"/>
        <end position="194"/>
    </location>
</feature>
<dbReference type="PROSITE" id="PS51215">
    <property type="entry name" value="AWS"/>
    <property type="match status" value="1"/>
</dbReference>
<dbReference type="VEuPathDB" id="AmoebaDB:NfTy_022840"/>
<dbReference type="AlphaFoldDB" id="A0A6A5C8K7"/>
<dbReference type="OrthoDB" id="422362at2759"/>
<evidence type="ECO:0000313" key="12">
    <source>
        <dbReference type="EMBL" id="KAF0982078.1"/>
    </source>
</evidence>
<dbReference type="InterPro" id="IPR046341">
    <property type="entry name" value="SET_dom_sf"/>
</dbReference>
<keyword evidence="4" id="KW-0489">Methyltransferase</keyword>
<dbReference type="PROSITE" id="PS50868">
    <property type="entry name" value="POST_SET"/>
    <property type="match status" value="1"/>
</dbReference>
<proteinExistence type="predicted"/>
<evidence type="ECO:0000256" key="4">
    <source>
        <dbReference type="ARBA" id="ARBA00022603"/>
    </source>
</evidence>
<feature type="region of interest" description="Disordered" evidence="8">
    <location>
        <begin position="61"/>
        <end position="80"/>
    </location>
</feature>
<feature type="compositionally biased region" description="Low complexity" evidence="8">
    <location>
        <begin position="1"/>
        <end position="29"/>
    </location>
</feature>
<dbReference type="InterPro" id="IPR050777">
    <property type="entry name" value="SET2_Histone-Lys_MeTrsfase"/>
</dbReference>
<dbReference type="VEuPathDB" id="AmoebaDB:NF0068170"/>
<organism evidence="12 13">
    <name type="scientific">Naegleria fowleri</name>
    <name type="common">Brain eating amoeba</name>
    <dbReference type="NCBI Taxonomy" id="5763"/>
    <lineage>
        <taxon>Eukaryota</taxon>
        <taxon>Discoba</taxon>
        <taxon>Heterolobosea</taxon>
        <taxon>Tetramitia</taxon>
        <taxon>Eutetramitia</taxon>
        <taxon>Vahlkampfiidae</taxon>
        <taxon>Naegleria</taxon>
    </lineage>
</organism>
<evidence type="ECO:0000256" key="8">
    <source>
        <dbReference type="SAM" id="MobiDB-lite"/>
    </source>
</evidence>
<gene>
    <name evidence="12" type="ORF">FDP41_011939</name>
</gene>
<feature type="region of interest" description="Disordered" evidence="8">
    <location>
        <begin position="1"/>
        <end position="51"/>
    </location>
</feature>
<sequence length="532" mass="60108">MSENNNESESSSRTLESSNAPPPLSSSSTENHHHSNGGNSDQPIKKPSLEKSLLQKFRECSTNNPRRRIDKPSTASSFNPEQLDALIKTFKEYEITALERVKPISTEKSYHINAMIVKKTHVTYHHIGGNYRYKRIEIPLISSLPSTNNMIVNEKHNSSKTESTSHNTPSQALLSESSSTSSISTTKSNHSSSSSKDKTTTSGKKEKKKKNPFMKVYKKLQLKIADPKKNIATPELIDKYFPNLKLPDDFVYILENERNSKTPPTAHNDNRCNCSIKCVKHECLNYLSQVECSTDCQCGSLCDNKMFTNMQYPNIVCFYSKGKGIGVKCNQPVITKGEFITEYVGEVISINRFEKRTSRKYHKSLHHYCMNLNENEIIDATWMGNIGRFINHSCDPNACTQVWSVNGYDRVGIFAIRDIAFGEEITYNYHFTIYDDKSEQQVCKCGADTCSGVIGKKPSSPAFEEDSSESEAETGLSDDSDNESNETLKRSINTFNVELGDDEPNQKKQKINSEDDDISENDEYFMQFVDSE</sequence>
<dbReference type="GO" id="GO:0032259">
    <property type="term" value="P:methylation"/>
    <property type="evidence" value="ECO:0007669"/>
    <property type="project" value="UniProtKB-KW"/>
</dbReference>
<keyword evidence="6" id="KW-0949">S-adenosyl-L-methionine</keyword>
<feature type="domain" description="Post-SET" evidence="10">
    <location>
        <begin position="439"/>
        <end position="455"/>
    </location>
</feature>